<keyword evidence="3" id="KW-1185">Reference proteome</keyword>
<feature type="region of interest" description="Disordered" evidence="1">
    <location>
        <begin position="261"/>
        <end position="289"/>
    </location>
</feature>
<protein>
    <submittedName>
        <fullName evidence="2">Uncharacterized protein</fullName>
    </submittedName>
</protein>
<proteinExistence type="predicted"/>
<dbReference type="AlphaFoldDB" id="A0AAD2GZ85"/>
<feature type="region of interest" description="Disordered" evidence="1">
    <location>
        <begin position="149"/>
        <end position="179"/>
    </location>
</feature>
<feature type="compositionally biased region" description="Low complexity" evidence="1">
    <location>
        <begin position="90"/>
        <end position="112"/>
    </location>
</feature>
<feature type="compositionally biased region" description="Polar residues" evidence="1">
    <location>
        <begin position="45"/>
        <end position="74"/>
    </location>
</feature>
<feature type="compositionally biased region" description="Polar residues" evidence="1">
    <location>
        <begin position="221"/>
        <end position="237"/>
    </location>
</feature>
<evidence type="ECO:0000313" key="2">
    <source>
        <dbReference type="EMBL" id="CAK5265158.1"/>
    </source>
</evidence>
<feature type="region of interest" description="Disordered" evidence="1">
    <location>
        <begin position="1"/>
        <end position="116"/>
    </location>
</feature>
<sequence length="387" mass="41798">MSTPAHQNIASAPVAPIANTTKTVTARAGAAARRPRKPKATAATSQPPSAGSVKTPTAHSFAIPSQPSLPSGQFTFRIETPHIPKRRARAPAAPAQAASASNSVAPAASSASVTPHQPIEITPEMVRKMYSFQAQYAQWHRATQVQMQEQAAREKAEQERRLREHEEAEQERRLREHEEAERQWEQDKIAAWPQLAPGQPRAVTQFGSSLIGWNRTPPATPSATQTGVNQQQKAAQQTHLVEIPSAVTQPVTPTHAVFGNIINSPSPRSAGSRRAKPTPSPQKLVDGGVWDPALTDMMEDVSANPEEDMPESILGPQDENDDHSQSSLPRLNLPVENYDGTSGWDADAQAMPSASTAVPGLSLDWGMFPELTDADIDYSALHSFINS</sequence>
<feature type="compositionally biased region" description="Low complexity" evidence="1">
    <location>
        <begin position="20"/>
        <end position="32"/>
    </location>
</feature>
<evidence type="ECO:0000313" key="3">
    <source>
        <dbReference type="Proteomes" id="UP001295794"/>
    </source>
</evidence>
<gene>
    <name evidence="2" type="ORF">MYCIT1_LOCUS5929</name>
</gene>
<feature type="compositionally biased region" description="Polar residues" evidence="1">
    <location>
        <begin position="1"/>
        <end position="10"/>
    </location>
</feature>
<name>A0AAD2GZ85_9AGAR</name>
<feature type="region of interest" description="Disordered" evidence="1">
    <location>
        <begin position="303"/>
        <end position="331"/>
    </location>
</feature>
<accession>A0AAD2GZ85</accession>
<feature type="compositionally biased region" description="Basic and acidic residues" evidence="1">
    <location>
        <begin position="151"/>
        <end position="179"/>
    </location>
</feature>
<feature type="region of interest" description="Disordered" evidence="1">
    <location>
        <begin position="210"/>
        <end position="237"/>
    </location>
</feature>
<dbReference type="Proteomes" id="UP001295794">
    <property type="component" value="Unassembled WGS sequence"/>
</dbReference>
<organism evidence="2 3">
    <name type="scientific">Mycena citricolor</name>
    <dbReference type="NCBI Taxonomy" id="2018698"/>
    <lineage>
        <taxon>Eukaryota</taxon>
        <taxon>Fungi</taxon>
        <taxon>Dikarya</taxon>
        <taxon>Basidiomycota</taxon>
        <taxon>Agaricomycotina</taxon>
        <taxon>Agaricomycetes</taxon>
        <taxon>Agaricomycetidae</taxon>
        <taxon>Agaricales</taxon>
        <taxon>Marasmiineae</taxon>
        <taxon>Mycenaceae</taxon>
        <taxon>Mycena</taxon>
    </lineage>
</organism>
<comment type="caution">
    <text evidence="2">The sequence shown here is derived from an EMBL/GenBank/DDBJ whole genome shotgun (WGS) entry which is preliminary data.</text>
</comment>
<evidence type="ECO:0000256" key="1">
    <source>
        <dbReference type="SAM" id="MobiDB-lite"/>
    </source>
</evidence>
<dbReference type="EMBL" id="CAVNYO010000082">
    <property type="protein sequence ID" value="CAK5265158.1"/>
    <property type="molecule type" value="Genomic_DNA"/>
</dbReference>
<reference evidence="2" key="1">
    <citation type="submission" date="2023-11" db="EMBL/GenBank/DDBJ databases">
        <authorList>
            <person name="De Vega J J."/>
            <person name="De Vega J J."/>
        </authorList>
    </citation>
    <scope>NUCLEOTIDE SEQUENCE</scope>
</reference>